<keyword evidence="2" id="KW-0963">Cytoplasm</keyword>
<keyword evidence="3" id="KW-0206">Cytoskeleton</keyword>
<dbReference type="SUPFAM" id="SSF51126">
    <property type="entry name" value="Pectin lyase-like"/>
    <property type="match status" value="1"/>
</dbReference>
<dbReference type="EMBL" id="CALOZG010000035">
    <property type="protein sequence ID" value="CAH4033898.1"/>
    <property type="molecule type" value="Genomic_DNA"/>
</dbReference>
<feature type="domain" description="SHC SH2" evidence="5">
    <location>
        <begin position="31"/>
        <end position="234"/>
    </location>
</feature>
<dbReference type="Pfam" id="PF23762">
    <property type="entry name" value="SHCBP_N"/>
    <property type="match status" value="1"/>
</dbReference>
<name>A0A9P0TS62_PIEBR</name>
<evidence type="ECO:0000313" key="6">
    <source>
        <dbReference type="EMBL" id="CAH4033898.1"/>
    </source>
</evidence>
<reference evidence="6" key="1">
    <citation type="submission" date="2022-05" db="EMBL/GenBank/DDBJ databases">
        <authorList>
            <person name="Okamura Y."/>
        </authorList>
    </citation>
    <scope>NUCLEOTIDE SEQUENCE</scope>
</reference>
<dbReference type="GO" id="GO:0007112">
    <property type="term" value="P:male meiosis cytokinesis"/>
    <property type="evidence" value="ECO:0007669"/>
    <property type="project" value="TreeGrafter"/>
</dbReference>
<accession>A0A9P0TS62</accession>
<dbReference type="PANTHER" id="PTHR14695">
    <property type="entry name" value="SHC SH2-DOMAIN BINDING PROTEIN 1-RELATED"/>
    <property type="match status" value="1"/>
</dbReference>
<dbReference type="Proteomes" id="UP001152562">
    <property type="component" value="Unassembled WGS sequence"/>
</dbReference>
<dbReference type="InterPro" id="IPR039448">
    <property type="entry name" value="Beta_helix"/>
</dbReference>
<proteinExistence type="predicted"/>
<sequence length="502" mass="56474">MMPSVYSFLKRSDNDILQELLRVLGTGRGSVKEKWSIAAECLVETGCDAIWKLSKDFCKKFELRFPCVAYVTITSVVFEDLSATLEVASVQHESMSLPEVVPDVPLIELWPTIEQREDYVNAATTASFIDVLRFFYNNIWMPWDDQDGTIVTPKTIEDRMGLWFDLHSGIINSRVARSIKLQRTSAIKAHEDLLELESLFSEDTDENDSMLPADNMLFRCAELNAKLESIKAQWSNLYENATVREQYLAQERNKWQKDKNRINCIAIWPGGLSDEFYDISNILQSHLTSSHTLTITTSAEDGLSRDPDEVIICSQECEIPEIQLSDISICSWKGATLKAPEMRAYLLMLGEKCRLKHLTLECGQVSTAVVMKAGTLDVTDCNIINSQRMDLTQGIVAKSGTKLTLNNCVLENFFSGIVVHRNAEIELNNCIIRNCGVGIQMYPECQVTLKDTVIESCREQCIRGESCPKDKNSIKGLHIGDNCKIGSGDLKKEILVVEAPEN</sequence>
<evidence type="ECO:0000256" key="1">
    <source>
        <dbReference type="ARBA" id="ARBA00004186"/>
    </source>
</evidence>
<comment type="caution">
    <text evidence="6">The sequence shown here is derived from an EMBL/GenBank/DDBJ whole genome shotgun (WGS) entry which is preliminary data.</text>
</comment>
<evidence type="ECO:0000259" key="5">
    <source>
        <dbReference type="Pfam" id="PF23762"/>
    </source>
</evidence>
<dbReference type="InterPro" id="IPR011050">
    <property type="entry name" value="Pectin_lyase_fold/virulence"/>
</dbReference>
<dbReference type="AlphaFoldDB" id="A0A9P0TS62"/>
<dbReference type="PANTHER" id="PTHR14695:SF4">
    <property type="entry name" value="PROTEIN NESSUN DORMA"/>
    <property type="match status" value="1"/>
</dbReference>
<gene>
    <name evidence="6" type="ORF">PIBRA_LOCUS10128</name>
</gene>
<protein>
    <recommendedName>
        <fullName evidence="8">Right handed beta helix domain-containing protein</fullName>
    </recommendedName>
</protein>
<dbReference type="InterPro" id="IPR045140">
    <property type="entry name" value="SHCBP1-like"/>
</dbReference>
<dbReference type="InterPro" id="IPR057508">
    <property type="entry name" value="SHCBP-like_N"/>
</dbReference>
<organism evidence="6 7">
    <name type="scientific">Pieris brassicae</name>
    <name type="common">White butterfly</name>
    <name type="synonym">Large white butterfly</name>
    <dbReference type="NCBI Taxonomy" id="7116"/>
    <lineage>
        <taxon>Eukaryota</taxon>
        <taxon>Metazoa</taxon>
        <taxon>Ecdysozoa</taxon>
        <taxon>Arthropoda</taxon>
        <taxon>Hexapoda</taxon>
        <taxon>Insecta</taxon>
        <taxon>Pterygota</taxon>
        <taxon>Neoptera</taxon>
        <taxon>Endopterygota</taxon>
        <taxon>Lepidoptera</taxon>
        <taxon>Glossata</taxon>
        <taxon>Ditrysia</taxon>
        <taxon>Papilionoidea</taxon>
        <taxon>Pieridae</taxon>
        <taxon>Pierinae</taxon>
        <taxon>Pieris</taxon>
    </lineage>
</organism>
<evidence type="ECO:0000259" key="4">
    <source>
        <dbReference type="Pfam" id="PF13229"/>
    </source>
</evidence>
<evidence type="ECO:0000256" key="2">
    <source>
        <dbReference type="ARBA" id="ARBA00022490"/>
    </source>
</evidence>
<dbReference type="GO" id="GO:0007283">
    <property type="term" value="P:spermatogenesis"/>
    <property type="evidence" value="ECO:0007669"/>
    <property type="project" value="TreeGrafter"/>
</dbReference>
<evidence type="ECO:0000256" key="3">
    <source>
        <dbReference type="ARBA" id="ARBA00023212"/>
    </source>
</evidence>
<evidence type="ECO:0000313" key="7">
    <source>
        <dbReference type="Proteomes" id="UP001152562"/>
    </source>
</evidence>
<dbReference type="GO" id="GO:0005819">
    <property type="term" value="C:spindle"/>
    <property type="evidence" value="ECO:0007669"/>
    <property type="project" value="UniProtKB-SubCell"/>
</dbReference>
<comment type="subcellular location">
    <subcellularLocation>
        <location evidence="1">Cytoplasm</location>
        <location evidence="1">Cytoskeleton</location>
        <location evidence="1">Spindle</location>
    </subcellularLocation>
</comment>
<feature type="domain" description="Right handed beta helix" evidence="4">
    <location>
        <begin position="371"/>
        <end position="481"/>
    </location>
</feature>
<dbReference type="InterPro" id="IPR012334">
    <property type="entry name" value="Pectin_lyas_fold"/>
</dbReference>
<evidence type="ECO:0008006" key="8">
    <source>
        <dbReference type="Google" id="ProtNLM"/>
    </source>
</evidence>
<dbReference type="Pfam" id="PF13229">
    <property type="entry name" value="Beta_helix"/>
    <property type="match status" value="1"/>
</dbReference>
<dbReference type="Gene3D" id="2.160.20.10">
    <property type="entry name" value="Single-stranded right-handed beta-helix, Pectin lyase-like"/>
    <property type="match status" value="1"/>
</dbReference>
<keyword evidence="7" id="KW-1185">Reference proteome</keyword>